<dbReference type="AlphaFoldDB" id="A0A4P9WYQ0"/>
<evidence type="ECO:0000313" key="5">
    <source>
        <dbReference type="Proteomes" id="UP000274922"/>
    </source>
</evidence>
<sequence>MRPCGTRTHIHASTQGNGLTDRPPWADGFMRTNEDATLGGRSGARHASVACLSWFISGFRLAAPMLALCCVLHTSPRAGTTTIIITITAPSPQQPGDKGWQRRRRGSAGGDGKKERRNGVPCWSAPLYRPSPGWLPLSPSAGANHADEPRKQKKGETPEPLRRVNNKTGVSLRRRLWAKSVGAAPAAAGAAAASMLSRKWPRSGRRGGNGAGGIGELAHGGRGPPFPHSAPARPSGPTPFPNNATRRLPSDARSSGSDRGILRFSFLPLGKPPAPGRLHPSGRGGGDTLSRSRPPCGVVRTVLEASRQADALRRWSRRLNQRSMAVHPAMQPQQRMVSLTRATAGTVWAGHAPTA</sequence>
<evidence type="ECO:0000313" key="4">
    <source>
        <dbReference type="Proteomes" id="UP000268535"/>
    </source>
</evidence>
<reference evidence="2" key="3">
    <citation type="submission" date="2018-08" db="EMBL/GenBank/DDBJ databases">
        <title>Leveraging single-cell genomics to expand the Fungal Tree of Life.</title>
        <authorList>
            <consortium name="DOE Joint Genome Institute"/>
            <person name="Ahrendt S.R."/>
            <person name="Quandt C.A."/>
            <person name="Ciobanu D."/>
            <person name="Clum A."/>
            <person name="Salamov A."/>
            <person name="Andreopoulos B."/>
            <person name="Cheng J.-F."/>
            <person name="Woyke T."/>
            <person name="Pelin A."/>
            <person name="Henrissat B."/>
            <person name="Reynolds N."/>
            <person name="Benny G.L."/>
            <person name="Smith M.E."/>
            <person name="James T.Y."/>
            <person name="Grigoriev I.V."/>
        </authorList>
    </citation>
    <scope>NUCLEOTIDE SEQUENCE</scope>
    <source>
        <strain evidence="2">ATCC 52028</strain>
    </source>
</reference>
<organism evidence="2 4">
    <name type="scientific">Caulochytrium protostelioides</name>
    <dbReference type="NCBI Taxonomy" id="1555241"/>
    <lineage>
        <taxon>Eukaryota</taxon>
        <taxon>Fungi</taxon>
        <taxon>Fungi incertae sedis</taxon>
        <taxon>Chytridiomycota</taxon>
        <taxon>Chytridiomycota incertae sedis</taxon>
        <taxon>Chytridiomycetes</taxon>
        <taxon>Caulochytriales</taxon>
        <taxon>Caulochytriaceae</taxon>
        <taxon>Caulochytrium</taxon>
    </lineage>
</organism>
<feature type="compositionally biased region" description="Basic and acidic residues" evidence="1">
    <location>
        <begin position="145"/>
        <end position="162"/>
    </location>
</feature>
<keyword evidence="5" id="KW-1185">Reference proteome</keyword>
<evidence type="ECO:0000256" key="1">
    <source>
        <dbReference type="SAM" id="MobiDB-lite"/>
    </source>
</evidence>
<reference evidence="3" key="2">
    <citation type="submission" date="2018-04" db="EMBL/GenBank/DDBJ databases">
        <title>Leveraging single-cell genomics to expand the Fungal Tree of Life.</title>
        <authorList>
            <consortium name="DOE Joint Genome Institute"/>
            <person name="Ahrendt S.R."/>
            <person name="Quandt C.A."/>
            <person name="Ciobanu D."/>
            <person name="Clum A."/>
            <person name="Salamov A."/>
            <person name="Andreopoulos B."/>
            <person name="Cheng J.-F."/>
            <person name="Woyke T."/>
            <person name="Pelin A."/>
            <person name="Henrissat B."/>
            <person name="Benny G.L."/>
            <person name="Smith M.E."/>
            <person name="James T.Y."/>
            <person name="Grigoriev I.V."/>
        </authorList>
    </citation>
    <scope>NUCLEOTIDE SEQUENCE</scope>
    <source>
        <strain evidence="3">ATCC 52028</strain>
    </source>
</reference>
<accession>A0A4P9WYQ0</accession>
<feature type="region of interest" description="Disordered" evidence="1">
    <location>
        <begin position="194"/>
        <end position="294"/>
    </location>
</feature>
<feature type="region of interest" description="Disordered" evidence="1">
    <location>
        <begin position="1"/>
        <end position="27"/>
    </location>
</feature>
<reference evidence="4 5" key="1">
    <citation type="journal article" date="2018" name="Nat. Microbiol.">
        <title>Leveraging single-cell genomics to expand the fungal tree of life.</title>
        <authorList>
            <person name="Ahrendt S.R."/>
            <person name="Quandt C.A."/>
            <person name="Ciobanu D."/>
            <person name="Clum A."/>
            <person name="Salamov A."/>
            <person name="Andreopoulos B."/>
            <person name="Cheng J.F."/>
            <person name="Woyke T."/>
            <person name="Pelin A."/>
            <person name="Henrissat B."/>
            <person name="Reynolds N.K."/>
            <person name="Benny G.L."/>
            <person name="Smith M.E."/>
            <person name="James T.Y."/>
            <person name="Grigoriev I.V."/>
        </authorList>
    </citation>
    <scope>NUCLEOTIDE SEQUENCE [LARGE SCALE GENOMIC DNA]</scope>
    <source>
        <strain evidence="4 5">ATCC 52028</strain>
    </source>
</reference>
<feature type="compositionally biased region" description="Pro residues" evidence="1">
    <location>
        <begin position="224"/>
        <end position="240"/>
    </location>
</feature>
<name>A0A4P9WYQ0_9FUNG</name>
<evidence type="ECO:0000313" key="3">
    <source>
        <dbReference type="EMBL" id="RKP03962.1"/>
    </source>
</evidence>
<evidence type="ECO:0000313" key="2">
    <source>
        <dbReference type="EMBL" id="RKO97408.1"/>
    </source>
</evidence>
<dbReference type="EMBL" id="ML009280">
    <property type="protein sequence ID" value="RKO97408.1"/>
    <property type="molecule type" value="Genomic_DNA"/>
</dbReference>
<protein>
    <submittedName>
        <fullName evidence="2">Uncharacterized protein</fullName>
    </submittedName>
</protein>
<feature type="compositionally biased region" description="Gly residues" evidence="1">
    <location>
        <begin position="206"/>
        <end position="223"/>
    </location>
</feature>
<proteinExistence type="predicted"/>
<feature type="region of interest" description="Disordered" evidence="1">
    <location>
        <begin position="88"/>
        <end position="170"/>
    </location>
</feature>
<dbReference type="EMBL" id="ML014115">
    <property type="protein sequence ID" value="RKP03962.1"/>
    <property type="molecule type" value="Genomic_DNA"/>
</dbReference>
<gene>
    <name evidence="2" type="ORF">CAUPRSCDRAFT_10918</name>
    <name evidence="3" type="ORF">CXG81DRAFT_16534</name>
</gene>
<dbReference type="Proteomes" id="UP000268535">
    <property type="component" value="Unassembled WGS sequence"/>
</dbReference>
<dbReference type="Proteomes" id="UP000274922">
    <property type="component" value="Unassembled WGS sequence"/>
</dbReference>